<dbReference type="EMBL" id="AACB03000002">
    <property type="protein sequence ID" value="KAE8303788.1"/>
    <property type="molecule type" value="Genomic_DNA"/>
</dbReference>
<dbReference type="InterPro" id="IPR007699">
    <property type="entry name" value="SGS_dom"/>
</dbReference>
<sequence length="168" mass="18363">MSDSELRYGWYLAGTKLFIDIYTPELTEGEISAAVDELDPHKLTITLRGKKHILDLCGGVSDPCVNIKPSKAEISLQASSKVAFTHLLKSEKAAAKKHDKAEKYRTMDVAGEDDAPSDLMAVIRNIYQNGSDDTKRAMLKSYQESCGTVLSTNWAEVSAGTVAPQLPE</sequence>
<proteinExistence type="predicted"/>
<dbReference type="GO" id="GO:0051087">
    <property type="term" value="F:protein-folding chaperone binding"/>
    <property type="evidence" value="ECO:0007669"/>
    <property type="project" value="InterPro"/>
</dbReference>
<dbReference type="OMA" id="KYRSMDV"/>
<protein>
    <submittedName>
        <fullName evidence="1">Sgt1-like protein</fullName>
    </submittedName>
</protein>
<dbReference type="Proteomes" id="UP000001548">
    <property type="component" value="Unassembled WGS sequence"/>
</dbReference>
<dbReference type="KEGG" id="gla:GL50803_007850"/>
<dbReference type="InterPro" id="IPR044563">
    <property type="entry name" value="Sgt1-like"/>
</dbReference>
<dbReference type="InterPro" id="IPR008978">
    <property type="entry name" value="HSP20-like_chaperone"/>
</dbReference>
<dbReference type="SUPFAM" id="SSF49764">
    <property type="entry name" value="HSP20-like chaperones"/>
    <property type="match status" value="1"/>
</dbReference>
<dbReference type="AlphaFoldDB" id="A8B4W5"/>
<dbReference type="PROSITE" id="PS51048">
    <property type="entry name" value="SGS"/>
    <property type="match status" value="1"/>
</dbReference>
<organism evidence="1 2">
    <name type="scientific">Giardia intestinalis (strain ATCC 50803 / WB clone C6)</name>
    <name type="common">Giardia lamblia</name>
    <dbReference type="NCBI Taxonomy" id="184922"/>
    <lineage>
        <taxon>Eukaryota</taxon>
        <taxon>Metamonada</taxon>
        <taxon>Diplomonadida</taxon>
        <taxon>Hexamitidae</taxon>
        <taxon>Giardiinae</taxon>
        <taxon>Giardia</taxon>
    </lineage>
</organism>
<keyword evidence="2" id="KW-1185">Reference proteome</keyword>
<evidence type="ECO:0000313" key="1">
    <source>
        <dbReference type="EMBL" id="KAE8303788.1"/>
    </source>
</evidence>
<dbReference type="VEuPathDB" id="GiardiaDB:GL50803_7850"/>
<comment type="caution">
    <text evidence="1">The sequence shown here is derived from an EMBL/GenBank/DDBJ whole genome shotgun (WGS) entry which is preliminary data.</text>
</comment>
<dbReference type="GeneID" id="5702637"/>
<dbReference type="Pfam" id="PF05002">
    <property type="entry name" value="SGS"/>
    <property type="match status" value="1"/>
</dbReference>
<dbReference type="STRING" id="184922.A8B4W5"/>
<accession>A8B4W5</accession>
<gene>
    <name evidence="1" type="ORF">GL50803_007850</name>
</gene>
<dbReference type="PANTHER" id="PTHR45862">
    <property type="entry name" value="PROTEIN SGT1 HOMOLOG"/>
    <property type="match status" value="1"/>
</dbReference>
<dbReference type="HOGENOM" id="CLU_1589527_0_0_1"/>
<evidence type="ECO:0000313" key="2">
    <source>
        <dbReference type="Proteomes" id="UP000001548"/>
    </source>
</evidence>
<dbReference type="RefSeq" id="XP_001709713.1">
    <property type="nucleotide sequence ID" value="XM_001709661.1"/>
</dbReference>
<name>A8B4W5_GIAIC</name>
<reference evidence="1 2" key="1">
    <citation type="journal article" date="2007" name="Science">
        <title>Genomic minimalism in the early diverging intestinal parasite Giardia lamblia.</title>
        <authorList>
            <person name="Morrison H.G."/>
            <person name="McArthur A.G."/>
            <person name="Gillin F.D."/>
            <person name="Aley S.B."/>
            <person name="Adam R.D."/>
            <person name="Olsen G.J."/>
            <person name="Best A.A."/>
            <person name="Cande W.Z."/>
            <person name="Chen F."/>
            <person name="Cipriano M.J."/>
            <person name="Davids B.J."/>
            <person name="Dawson S.C."/>
            <person name="Elmendorf H.G."/>
            <person name="Hehl A.B."/>
            <person name="Holder M.E."/>
            <person name="Huse S.M."/>
            <person name="Kim U.U."/>
            <person name="Lasek-Nesselquist E."/>
            <person name="Manning G."/>
            <person name="Nigam A."/>
            <person name="Nixon J.E."/>
            <person name="Palm D."/>
            <person name="Passamaneck N.E."/>
            <person name="Prabhu A."/>
            <person name="Reich C.I."/>
            <person name="Reiner D.S."/>
            <person name="Samuelson J."/>
            <person name="Svard S.G."/>
            <person name="Sogin M.L."/>
        </authorList>
    </citation>
    <scope>NUCLEOTIDE SEQUENCE [LARGE SCALE GENOMIC DNA]</scope>
    <source>
        <strain evidence="1 2">WB C6</strain>
    </source>
</reference>
<dbReference type="FunCoup" id="A8B4W5">
    <property type="interactions" value="226"/>
</dbReference>